<dbReference type="RefSeq" id="WP_343827346.1">
    <property type="nucleotide sequence ID" value="NZ_BAAACI010000007.1"/>
</dbReference>
<dbReference type="EMBL" id="BAAACI010000007">
    <property type="protein sequence ID" value="GAA0776678.1"/>
    <property type="molecule type" value="Genomic_DNA"/>
</dbReference>
<reference evidence="3" key="1">
    <citation type="journal article" date="2019" name="Int. J. Syst. Evol. Microbiol.">
        <title>The Global Catalogue of Microorganisms (GCM) 10K type strain sequencing project: providing services to taxonomists for standard genome sequencing and annotation.</title>
        <authorList>
            <consortium name="The Broad Institute Genomics Platform"/>
            <consortium name="The Broad Institute Genome Sequencing Center for Infectious Disease"/>
            <person name="Wu L."/>
            <person name="Ma J."/>
        </authorList>
    </citation>
    <scope>NUCLEOTIDE SEQUENCE [LARGE SCALE GENOMIC DNA]</scope>
    <source>
        <strain evidence="3">JCM 1417</strain>
    </source>
</reference>
<dbReference type="Proteomes" id="UP001501047">
    <property type="component" value="Unassembled WGS sequence"/>
</dbReference>
<dbReference type="CDD" id="cd00158">
    <property type="entry name" value="RHOD"/>
    <property type="match status" value="1"/>
</dbReference>
<dbReference type="PROSITE" id="PS50206">
    <property type="entry name" value="RHODANESE_3"/>
    <property type="match status" value="1"/>
</dbReference>
<dbReference type="SMART" id="SM00450">
    <property type="entry name" value="RHOD"/>
    <property type="match status" value="1"/>
</dbReference>
<sequence>MLNFFKRDNRKVISVNDIDSLVGKVNLIDIREVYEYRSGSLKSARNIPMGDLLSNPDRYLKKDSEYYLICQTGSRSSIACRRLTKQGFNVINVLGGIGSYVGTKRK</sequence>
<keyword evidence="3" id="KW-1185">Reference proteome</keyword>
<organism evidence="2 3">
    <name type="scientific">Clostridium subterminale</name>
    <dbReference type="NCBI Taxonomy" id="1550"/>
    <lineage>
        <taxon>Bacteria</taxon>
        <taxon>Bacillati</taxon>
        <taxon>Bacillota</taxon>
        <taxon>Clostridia</taxon>
        <taxon>Eubacteriales</taxon>
        <taxon>Clostridiaceae</taxon>
        <taxon>Clostridium</taxon>
    </lineage>
</organism>
<feature type="domain" description="Rhodanese" evidence="1">
    <location>
        <begin position="21"/>
        <end position="102"/>
    </location>
</feature>
<evidence type="ECO:0000313" key="2">
    <source>
        <dbReference type="EMBL" id="GAA0776678.1"/>
    </source>
</evidence>
<dbReference type="SUPFAM" id="SSF52821">
    <property type="entry name" value="Rhodanese/Cell cycle control phosphatase"/>
    <property type="match status" value="1"/>
</dbReference>
<dbReference type="PANTHER" id="PTHR43031">
    <property type="entry name" value="FAD-DEPENDENT OXIDOREDUCTASE"/>
    <property type="match status" value="1"/>
</dbReference>
<protein>
    <submittedName>
        <fullName evidence="2">Rhodanese-like domain-containing protein</fullName>
    </submittedName>
</protein>
<evidence type="ECO:0000259" key="1">
    <source>
        <dbReference type="PROSITE" id="PS50206"/>
    </source>
</evidence>
<dbReference type="InterPro" id="IPR001763">
    <property type="entry name" value="Rhodanese-like_dom"/>
</dbReference>
<dbReference type="InterPro" id="IPR050229">
    <property type="entry name" value="GlpE_sulfurtransferase"/>
</dbReference>
<name>A0ABN1KV22_CLOSU</name>
<dbReference type="Pfam" id="PF00581">
    <property type="entry name" value="Rhodanese"/>
    <property type="match status" value="1"/>
</dbReference>
<proteinExistence type="predicted"/>
<dbReference type="PANTHER" id="PTHR43031:SF17">
    <property type="entry name" value="SULFURTRANSFERASE YTWF-RELATED"/>
    <property type="match status" value="1"/>
</dbReference>
<comment type="caution">
    <text evidence="2">The sequence shown here is derived from an EMBL/GenBank/DDBJ whole genome shotgun (WGS) entry which is preliminary data.</text>
</comment>
<accession>A0ABN1KV22</accession>
<evidence type="ECO:0000313" key="3">
    <source>
        <dbReference type="Proteomes" id="UP001501047"/>
    </source>
</evidence>
<dbReference type="Gene3D" id="3.40.250.10">
    <property type="entry name" value="Rhodanese-like domain"/>
    <property type="match status" value="1"/>
</dbReference>
<dbReference type="InterPro" id="IPR036873">
    <property type="entry name" value="Rhodanese-like_dom_sf"/>
</dbReference>
<gene>
    <name evidence="2" type="ORF">GCM10008908_30480</name>
</gene>